<feature type="compositionally biased region" description="Basic residues" evidence="1">
    <location>
        <begin position="42"/>
        <end position="55"/>
    </location>
</feature>
<feature type="compositionally biased region" description="Polar residues" evidence="1">
    <location>
        <begin position="59"/>
        <end position="78"/>
    </location>
</feature>
<accession>A0A7N0TBK0</accession>
<dbReference type="EnsemblPlants" id="Kaladp0031s0013.1.v1.1">
    <property type="protein sequence ID" value="Kaladp0031s0013.1.v1.1.CDS.1"/>
    <property type="gene ID" value="Kaladp0031s0013.v1.1"/>
</dbReference>
<evidence type="ECO:0000256" key="1">
    <source>
        <dbReference type="SAM" id="MobiDB-lite"/>
    </source>
</evidence>
<name>A0A7N0TBK0_KALFE</name>
<feature type="compositionally biased region" description="Basic and acidic residues" evidence="1">
    <location>
        <begin position="122"/>
        <end position="133"/>
    </location>
</feature>
<feature type="chain" id="PRO_5029817453" evidence="2">
    <location>
        <begin position="28"/>
        <end position="142"/>
    </location>
</feature>
<dbReference type="Proteomes" id="UP000594263">
    <property type="component" value="Unplaced"/>
</dbReference>
<evidence type="ECO:0000313" key="3">
    <source>
        <dbReference type="EnsemblPlants" id="Kaladp0031s0013.1.v1.1.CDS.1"/>
    </source>
</evidence>
<dbReference type="PANTHER" id="PTHR36019:SF3">
    <property type="entry name" value="PLANT_PROTEIN"/>
    <property type="match status" value="1"/>
</dbReference>
<evidence type="ECO:0000256" key="2">
    <source>
        <dbReference type="SAM" id="SignalP"/>
    </source>
</evidence>
<keyword evidence="4" id="KW-1185">Reference proteome</keyword>
<proteinExistence type="predicted"/>
<dbReference type="OMA" id="INMERSW"/>
<organism evidence="3 4">
    <name type="scientific">Kalanchoe fedtschenkoi</name>
    <name type="common">Lavender scallops</name>
    <name type="synonym">South American air plant</name>
    <dbReference type="NCBI Taxonomy" id="63787"/>
    <lineage>
        <taxon>Eukaryota</taxon>
        <taxon>Viridiplantae</taxon>
        <taxon>Streptophyta</taxon>
        <taxon>Embryophyta</taxon>
        <taxon>Tracheophyta</taxon>
        <taxon>Spermatophyta</taxon>
        <taxon>Magnoliopsida</taxon>
        <taxon>eudicotyledons</taxon>
        <taxon>Gunneridae</taxon>
        <taxon>Pentapetalae</taxon>
        <taxon>Saxifragales</taxon>
        <taxon>Crassulaceae</taxon>
        <taxon>Kalanchoe</taxon>
    </lineage>
</organism>
<feature type="compositionally biased region" description="Basic residues" evidence="1">
    <location>
        <begin position="91"/>
        <end position="100"/>
    </location>
</feature>
<sequence length="142" mass="16724">MIQDSCNFGFLLWILLIKMSMNCLCHALDKMDSVYQNRKRRLEQQHERRRHRKRAERNWSGSLIPSRIQQMHGGSSADQQDDDTTLERAAKKARKGHRRGTSLVDEPFLGQGEPRLVRSSGMRRDWSFEDLKQQRNNKGPFK</sequence>
<keyword evidence="2" id="KW-0732">Signal</keyword>
<reference evidence="3" key="1">
    <citation type="submission" date="2021-01" db="UniProtKB">
        <authorList>
            <consortium name="EnsemblPlants"/>
        </authorList>
    </citation>
    <scope>IDENTIFICATION</scope>
</reference>
<feature type="region of interest" description="Disordered" evidence="1">
    <location>
        <begin position="42"/>
        <end position="142"/>
    </location>
</feature>
<dbReference type="PANTHER" id="PTHR36019">
    <property type="entry name" value="PLANT/PROTEIN"/>
    <property type="match status" value="1"/>
</dbReference>
<protein>
    <submittedName>
        <fullName evidence="3">Uncharacterized protein</fullName>
    </submittedName>
</protein>
<dbReference type="Gramene" id="Kaladp0031s0013.1.v1.1">
    <property type="protein sequence ID" value="Kaladp0031s0013.1.v1.1.CDS.1"/>
    <property type="gene ID" value="Kaladp0031s0013.v1.1"/>
</dbReference>
<evidence type="ECO:0000313" key="4">
    <source>
        <dbReference type="Proteomes" id="UP000594263"/>
    </source>
</evidence>
<feature type="signal peptide" evidence="2">
    <location>
        <begin position="1"/>
        <end position="27"/>
    </location>
</feature>
<dbReference type="AlphaFoldDB" id="A0A7N0TBK0"/>